<dbReference type="InterPro" id="IPR006575">
    <property type="entry name" value="RWD_dom"/>
</dbReference>
<dbReference type="GO" id="GO:0005634">
    <property type="term" value="C:nucleus"/>
    <property type="evidence" value="ECO:0007669"/>
    <property type="project" value="TreeGrafter"/>
</dbReference>
<evidence type="ECO:0000256" key="3">
    <source>
        <dbReference type="ARBA" id="ARBA00022777"/>
    </source>
</evidence>
<dbReference type="InterPro" id="IPR008266">
    <property type="entry name" value="Tyr_kinase_AS"/>
</dbReference>
<dbReference type="AlphaFoldDB" id="A0A843UL04"/>
<dbReference type="Gene3D" id="3.30.200.20">
    <property type="entry name" value="Phosphorylase Kinase, domain 1"/>
    <property type="match status" value="1"/>
</dbReference>
<dbReference type="GO" id="GO:0005524">
    <property type="term" value="F:ATP binding"/>
    <property type="evidence" value="ECO:0007669"/>
    <property type="project" value="UniProtKB-UniRule"/>
</dbReference>
<feature type="compositionally biased region" description="Basic residues" evidence="6">
    <location>
        <begin position="1"/>
        <end position="18"/>
    </location>
</feature>
<evidence type="ECO:0000259" key="7">
    <source>
        <dbReference type="PROSITE" id="PS50011"/>
    </source>
</evidence>
<evidence type="ECO:0000313" key="10">
    <source>
        <dbReference type="Proteomes" id="UP000652761"/>
    </source>
</evidence>
<dbReference type="InterPro" id="IPR016135">
    <property type="entry name" value="UBQ-conjugating_enzyme/RWD"/>
</dbReference>
<evidence type="ECO:0000256" key="1">
    <source>
        <dbReference type="ARBA" id="ARBA00022679"/>
    </source>
</evidence>
<dbReference type="GO" id="GO:0009893">
    <property type="term" value="P:positive regulation of metabolic process"/>
    <property type="evidence" value="ECO:0007669"/>
    <property type="project" value="UniProtKB-ARBA"/>
</dbReference>
<evidence type="ECO:0000256" key="5">
    <source>
        <dbReference type="PROSITE-ProRule" id="PRU10141"/>
    </source>
</evidence>
<dbReference type="InterPro" id="IPR050339">
    <property type="entry name" value="CC_SR_Kinase"/>
</dbReference>
<gene>
    <name evidence="9" type="ORF">Taro_015511</name>
</gene>
<name>A0A843UL04_COLES</name>
<feature type="domain" description="RWD" evidence="8">
    <location>
        <begin position="36"/>
        <end position="178"/>
    </location>
</feature>
<dbReference type="FunFam" id="1.10.510.10:FF:000539">
    <property type="entry name" value="eIF-2-alpha kinase GCN2"/>
    <property type="match status" value="1"/>
</dbReference>
<dbReference type="CDD" id="cd23818">
    <property type="entry name" value="RWD_RNF25"/>
    <property type="match status" value="1"/>
</dbReference>
<evidence type="ECO:0000313" key="9">
    <source>
        <dbReference type="EMBL" id="MQL83027.1"/>
    </source>
</evidence>
<keyword evidence="1" id="KW-0808">Transferase</keyword>
<dbReference type="Proteomes" id="UP000652761">
    <property type="component" value="Unassembled WGS sequence"/>
</dbReference>
<dbReference type="PROSITE" id="PS00107">
    <property type="entry name" value="PROTEIN_KINASE_ATP"/>
    <property type="match status" value="1"/>
</dbReference>
<sequence length="917" mass="103232">MGKKKKRGGGGRKGKGKASAKEWSPDAGDDQSLLSDELVALSSIFQDDLRIVSGTPHTQFVINLRYFSGLQLSHSHLLPSVLRDCLDIFVRPALCDRPHSSDMGYDDRDVSASLLVRCLPGYPYKCPKLQVVPEKGLAKDDADRLLSLLVDQANFNAREGRVMIFNLVEAAQEFLSEIAPNQESHEPVQHSVSSGNEHWPAEDSAFECNRNSSSIGAFVHGSFDLYGDMCESGFWDQGLETDFVSDDHIRISREKISANAKTRQRSMPFKLAQGDHQADLSRNHEATLLHGRKFDAVIQGNSNVLKEEIDEESGSIANSSTELESAVKGSTGASDEDSAEQVFNLGDQVTKMGLVENVPASPGSSLIEMVHGDKSDNERIDLLLVHLLRVSSASKGSLPYSLTEVASELHSLGMLSERATDLASEPSTFDKVFENAFHQYMISSSVPQFWKASNDFDTNNASLLKSRYLNDFEEICSLGRGGFGYVVLCRNKLDGRHYAVKKIRLKDKKFSINDKILREVATLSRLQHQHVVRYYQIFAEEFHLVSHALNASGAPSLCAVFAWFETEFGGYHNTWGSMTPDSSSISFMGISSIDAAGVGNRLETTFLYIQMEYCPRTLRQDLEACKGPYDKEIIWHLCRQIVEGLAHIHSQGIIHRDLTPSNIFFDARNDIKIGDFGLAKFLKLEQLDQDQTFPTEATAFSMDGTGQVGTLFYTAPEIEQGWPQVNEKVDMYSLGVVFFELWYPFTTAMERHIVLSELKQKQTLPAVWVSEFPQQASIVKRLTSPSPSDRPTAMEILRHELPPRMEDEWLDDILRTIQTSEDTYVYDRVVSTIFDEDRMIMRSQRQHSERDKVTQEISSFRQYAELASELRDNIIEVSKEVFTVHGAKRLEIAPIRLFDGYHPFDRFLFRLFLIIAT</sequence>
<dbReference type="SUPFAM" id="SSF54495">
    <property type="entry name" value="UBC-like"/>
    <property type="match status" value="1"/>
</dbReference>
<protein>
    <recommendedName>
        <fullName evidence="11">EIF-2-alpha kinase GCN2</fullName>
    </recommendedName>
</protein>
<dbReference type="PROSITE" id="PS50011">
    <property type="entry name" value="PROTEIN_KINASE_DOM"/>
    <property type="match status" value="1"/>
</dbReference>
<dbReference type="EMBL" id="NMUH01000668">
    <property type="protein sequence ID" value="MQL83027.1"/>
    <property type="molecule type" value="Genomic_DNA"/>
</dbReference>
<evidence type="ECO:0000259" key="8">
    <source>
        <dbReference type="PROSITE" id="PS50908"/>
    </source>
</evidence>
<feature type="domain" description="Protein kinase" evidence="7">
    <location>
        <begin position="472"/>
        <end position="802"/>
    </location>
</feature>
<dbReference type="Pfam" id="PF05773">
    <property type="entry name" value="RWD"/>
    <property type="match status" value="1"/>
</dbReference>
<dbReference type="Gene3D" id="1.10.510.10">
    <property type="entry name" value="Transferase(Phosphotransferase) domain 1"/>
    <property type="match status" value="1"/>
</dbReference>
<reference evidence="9" key="1">
    <citation type="submission" date="2017-07" db="EMBL/GenBank/DDBJ databases">
        <title>Taro Niue Genome Assembly and Annotation.</title>
        <authorList>
            <person name="Atibalentja N."/>
            <person name="Keating K."/>
            <person name="Fields C.J."/>
        </authorList>
    </citation>
    <scope>NUCLEOTIDE SEQUENCE</scope>
    <source>
        <strain evidence="9">Niue_2</strain>
        <tissue evidence="9">Leaf</tissue>
    </source>
</reference>
<dbReference type="PROSITE" id="PS00109">
    <property type="entry name" value="PROTEIN_KINASE_TYR"/>
    <property type="match status" value="1"/>
</dbReference>
<evidence type="ECO:0000256" key="6">
    <source>
        <dbReference type="SAM" id="MobiDB-lite"/>
    </source>
</evidence>
<dbReference type="InterPro" id="IPR017441">
    <property type="entry name" value="Protein_kinase_ATP_BS"/>
</dbReference>
<evidence type="ECO:0000256" key="2">
    <source>
        <dbReference type="ARBA" id="ARBA00022741"/>
    </source>
</evidence>
<feature type="region of interest" description="Disordered" evidence="6">
    <location>
        <begin position="309"/>
        <end position="338"/>
    </location>
</feature>
<feature type="binding site" evidence="5">
    <location>
        <position position="502"/>
    </location>
    <ligand>
        <name>ATP</name>
        <dbReference type="ChEBI" id="CHEBI:30616"/>
    </ligand>
</feature>
<dbReference type="GO" id="GO:0005829">
    <property type="term" value="C:cytosol"/>
    <property type="evidence" value="ECO:0007669"/>
    <property type="project" value="TreeGrafter"/>
</dbReference>
<dbReference type="CDD" id="cd14046">
    <property type="entry name" value="STKc_EIF2AK4_GCN2_rpt2"/>
    <property type="match status" value="1"/>
</dbReference>
<dbReference type="Pfam" id="PF00069">
    <property type="entry name" value="Pkinase"/>
    <property type="match status" value="2"/>
</dbReference>
<keyword evidence="3" id="KW-0418">Kinase</keyword>
<dbReference type="InterPro" id="IPR011009">
    <property type="entry name" value="Kinase-like_dom_sf"/>
</dbReference>
<dbReference type="PANTHER" id="PTHR11042:SF136">
    <property type="entry name" value="EIF-2-ALPHA KINASE GCN2"/>
    <property type="match status" value="1"/>
</dbReference>
<evidence type="ECO:0000256" key="4">
    <source>
        <dbReference type="ARBA" id="ARBA00022840"/>
    </source>
</evidence>
<evidence type="ECO:0008006" key="11">
    <source>
        <dbReference type="Google" id="ProtNLM"/>
    </source>
</evidence>
<dbReference type="InterPro" id="IPR000719">
    <property type="entry name" value="Prot_kinase_dom"/>
</dbReference>
<dbReference type="Gene3D" id="3.10.110.10">
    <property type="entry name" value="Ubiquitin Conjugating Enzyme"/>
    <property type="match status" value="1"/>
</dbReference>
<accession>A0A843UL04</accession>
<dbReference type="SUPFAM" id="SSF56112">
    <property type="entry name" value="Protein kinase-like (PK-like)"/>
    <property type="match status" value="1"/>
</dbReference>
<organism evidence="9 10">
    <name type="scientific">Colocasia esculenta</name>
    <name type="common">Wild taro</name>
    <name type="synonym">Arum esculentum</name>
    <dbReference type="NCBI Taxonomy" id="4460"/>
    <lineage>
        <taxon>Eukaryota</taxon>
        <taxon>Viridiplantae</taxon>
        <taxon>Streptophyta</taxon>
        <taxon>Embryophyta</taxon>
        <taxon>Tracheophyta</taxon>
        <taxon>Spermatophyta</taxon>
        <taxon>Magnoliopsida</taxon>
        <taxon>Liliopsida</taxon>
        <taxon>Araceae</taxon>
        <taxon>Aroideae</taxon>
        <taxon>Colocasieae</taxon>
        <taxon>Colocasia</taxon>
    </lineage>
</organism>
<dbReference type="PROSITE" id="PS50908">
    <property type="entry name" value="RWD"/>
    <property type="match status" value="1"/>
</dbReference>
<dbReference type="SMART" id="SM00591">
    <property type="entry name" value="RWD"/>
    <property type="match status" value="1"/>
</dbReference>
<dbReference type="PANTHER" id="PTHR11042">
    <property type="entry name" value="EUKARYOTIC TRANSLATION INITIATION FACTOR 2-ALPHA KINASE EIF2-ALPHA KINASE -RELATED"/>
    <property type="match status" value="1"/>
</dbReference>
<feature type="region of interest" description="Disordered" evidence="6">
    <location>
        <begin position="1"/>
        <end position="29"/>
    </location>
</feature>
<dbReference type="OrthoDB" id="341578at2759"/>
<keyword evidence="4 5" id="KW-0067">ATP-binding</keyword>
<proteinExistence type="predicted"/>
<dbReference type="GO" id="GO:0004694">
    <property type="term" value="F:eukaryotic translation initiation factor 2alpha kinase activity"/>
    <property type="evidence" value="ECO:0007669"/>
    <property type="project" value="TreeGrafter"/>
</dbReference>
<keyword evidence="10" id="KW-1185">Reference proteome</keyword>
<keyword evidence="2 5" id="KW-0547">Nucleotide-binding</keyword>
<comment type="caution">
    <text evidence="9">The sequence shown here is derived from an EMBL/GenBank/DDBJ whole genome shotgun (WGS) entry which is preliminary data.</text>
</comment>
<dbReference type="FunFam" id="3.10.110.10:FF:000050">
    <property type="entry name" value="eIF-2-alpha kinase GCN2"/>
    <property type="match status" value="1"/>
</dbReference>